<evidence type="ECO:0000313" key="1">
    <source>
        <dbReference type="EMBL" id="WVS92195.1"/>
    </source>
</evidence>
<keyword evidence="1" id="KW-0614">Plasmid</keyword>
<proteinExistence type="predicted"/>
<name>A0ACD5A2I9_SYNEL</name>
<organism evidence="1 2">
    <name type="scientific">Synechococcus elongatus PCC 11801</name>
    <dbReference type="NCBI Taxonomy" id="2219813"/>
    <lineage>
        <taxon>Bacteria</taxon>
        <taxon>Bacillati</taxon>
        <taxon>Cyanobacteriota</taxon>
        <taxon>Cyanophyceae</taxon>
        <taxon>Synechococcales</taxon>
        <taxon>Synechococcaceae</taxon>
        <taxon>Synechococcus</taxon>
    </lineage>
</organism>
<accession>A0ACD5A2I9</accession>
<evidence type="ECO:0000313" key="2">
    <source>
        <dbReference type="Proteomes" id="UP000267249"/>
    </source>
</evidence>
<dbReference type="EMBL" id="CP143528">
    <property type="protein sequence ID" value="WVS92195.1"/>
    <property type="molecule type" value="Genomic_DNA"/>
</dbReference>
<geneLocation type="plasmid" evidence="1 2">
    <name>p11801_1</name>
</geneLocation>
<reference evidence="1" key="1">
    <citation type="submission" date="2024-01" db="EMBL/GenBank/DDBJ databases">
        <title>De novo genome assembly and pan-genome analysis of the fast-growing Indian isolates of Synechococcus elongatus: Potential chassis for bioproduction.</title>
        <authorList>
            <person name="Jain V.S."/>
            <person name="Schubert M.G."/>
            <person name="Pritam P."/>
            <person name="Sarnaik A.P."/>
            <person name="Jaiswal D."/>
            <person name="Church G.M."/>
            <person name="Wangikar P."/>
        </authorList>
    </citation>
    <scope>NUCLEOTIDE SEQUENCE</scope>
    <source>
        <strain evidence="1">PCC 11801</strain>
    </source>
</reference>
<sequence>MSPVSISRARLNEIDASILSASNIELFFVLLAIRRRIQAEQPKSLLSHIDELLETYDHAITSELEALEKLQNARRNARPVA</sequence>
<protein>
    <submittedName>
        <fullName evidence="1">Uncharacterized protein</fullName>
    </submittedName>
</protein>
<dbReference type="Proteomes" id="UP000267249">
    <property type="component" value="Plasmid p11801_1"/>
</dbReference>
<gene>
    <name evidence="1" type="ORF">DOP62_13985</name>
</gene>